<dbReference type="Pfam" id="PF06271">
    <property type="entry name" value="RDD"/>
    <property type="match status" value="1"/>
</dbReference>
<sequence length="149" mass="16305">MEGYAQRPERDDTDVLGARIIAQIVDTVVGSILGFGVFIVFGFIGGSVGDGGIITFLGFIASFATFVGYFFLLEGYWNGQTVGKRLVGIKVVKEDGSPCDLMSSFMRNLLRIIDGLFYYLVGFVVMAISDKRQRIGDRLAGTVVVREQN</sequence>
<evidence type="ECO:0000313" key="7">
    <source>
        <dbReference type="EMBL" id="MFC7204288.1"/>
    </source>
</evidence>
<evidence type="ECO:0000256" key="2">
    <source>
        <dbReference type="ARBA" id="ARBA00022692"/>
    </source>
</evidence>
<dbReference type="EMBL" id="JBHTAA010000005">
    <property type="protein sequence ID" value="MFC7204288.1"/>
    <property type="molecule type" value="Genomic_DNA"/>
</dbReference>
<organism evidence="7 8">
    <name type="scientific">Haloferax namakaokahaiae</name>
    <dbReference type="NCBI Taxonomy" id="1748331"/>
    <lineage>
        <taxon>Archaea</taxon>
        <taxon>Methanobacteriati</taxon>
        <taxon>Methanobacteriota</taxon>
        <taxon>Stenosarchaea group</taxon>
        <taxon>Halobacteria</taxon>
        <taxon>Halobacteriales</taxon>
        <taxon>Haloferacaceae</taxon>
        <taxon>Haloferax</taxon>
    </lineage>
</organism>
<feature type="domain" description="RDD" evidence="6">
    <location>
        <begin position="16"/>
        <end position="141"/>
    </location>
</feature>
<evidence type="ECO:0000256" key="5">
    <source>
        <dbReference type="SAM" id="Phobius"/>
    </source>
</evidence>
<proteinExistence type="predicted"/>
<evidence type="ECO:0000313" key="8">
    <source>
        <dbReference type="Proteomes" id="UP001596481"/>
    </source>
</evidence>
<dbReference type="PANTHER" id="PTHR38480:SF1">
    <property type="entry name" value="SLR0254 PROTEIN"/>
    <property type="match status" value="1"/>
</dbReference>
<comment type="caution">
    <text evidence="7">The sequence shown here is derived from an EMBL/GenBank/DDBJ whole genome shotgun (WGS) entry which is preliminary data.</text>
</comment>
<evidence type="ECO:0000256" key="3">
    <source>
        <dbReference type="ARBA" id="ARBA00022989"/>
    </source>
</evidence>
<evidence type="ECO:0000259" key="6">
    <source>
        <dbReference type="Pfam" id="PF06271"/>
    </source>
</evidence>
<dbReference type="AlphaFoldDB" id="A0ABD5ZGD9"/>
<feature type="transmembrane region" description="Helical" evidence="5">
    <location>
        <begin position="51"/>
        <end position="72"/>
    </location>
</feature>
<protein>
    <submittedName>
        <fullName evidence="7">RDD family protein</fullName>
    </submittedName>
</protein>
<dbReference type="InterPro" id="IPR010432">
    <property type="entry name" value="RDD"/>
</dbReference>
<evidence type="ECO:0000256" key="1">
    <source>
        <dbReference type="ARBA" id="ARBA00004141"/>
    </source>
</evidence>
<dbReference type="PANTHER" id="PTHR38480">
    <property type="entry name" value="SLR0254 PROTEIN"/>
    <property type="match status" value="1"/>
</dbReference>
<keyword evidence="3 5" id="KW-1133">Transmembrane helix</keyword>
<feature type="transmembrane region" description="Helical" evidence="5">
    <location>
        <begin position="109"/>
        <end position="128"/>
    </location>
</feature>
<name>A0ABD5ZGD9_9EURY</name>
<feature type="transmembrane region" description="Helical" evidence="5">
    <location>
        <begin position="20"/>
        <end position="44"/>
    </location>
</feature>
<keyword evidence="8" id="KW-1185">Reference proteome</keyword>
<dbReference type="Proteomes" id="UP001596481">
    <property type="component" value="Unassembled WGS sequence"/>
</dbReference>
<comment type="subcellular location">
    <subcellularLocation>
        <location evidence="1">Membrane</location>
        <topology evidence="1">Multi-pass membrane protein</topology>
    </subcellularLocation>
</comment>
<keyword evidence="2 5" id="KW-0812">Transmembrane</keyword>
<evidence type="ECO:0000256" key="4">
    <source>
        <dbReference type="ARBA" id="ARBA00023136"/>
    </source>
</evidence>
<accession>A0ABD5ZGD9</accession>
<gene>
    <name evidence="7" type="ORF">ACFQJC_12245</name>
</gene>
<dbReference type="GO" id="GO:0016020">
    <property type="term" value="C:membrane"/>
    <property type="evidence" value="ECO:0007669"/>
    <property type="project" value="UniProtKB-SubCell"/>
</dbReference>
<keyword evidence="4 5" id="KW-0472">Membrane</keyword>
<dbReference type="RefSeq" id="WP_390223857.1">
    <property type="nucleotide sequence ID" value="NZ_JBHTAA010000005.1"/>
</dbReference>
<reference evidence="7 8" key="1">
    <citation type="journal article" date="2019" name="Int. J. Syst. Evol. Microbiol.">
        <title>The Global Catalogue of Microorganisms (GCM) 10K type strain sequencing project: providing services to taxonomists for standard genome sequencing and annotation.</title>
        <authorList>
            <consortium name="The Broad Institute Genomics Platform"/>
            <consortium name="The Broad Institute Genome Sequencing Center for Infectious Disease"/>
            <person name="Wu L."/>
            <person name="Ma J."/>
        </authorList>
    </citation>
    <scope>NUCLEOTIDE SEQUENCE [LARGE SCALE GENOMIC DNA]</scope>
    <source>
        <strain evidence="7 8">DSM 29988</strain>
    </source>
</reference>